<name>U4KWL6_PYROM</name>
<keyword evidence="10" id="KW-0547">Nucleotide-binding</keyword>
<dbReference type="InterPro" id="IPR051681">
    <property type="entry name" value="Ser/Thr_Kinases-Pseudokinases"/>
</dbReference>
<reference evidence="13 14" key="1">
    <citation type="journal article" date="2013" name="PLoS Genet.">
        <title>The genome and development-dependent transcriptomes of Pyronema confluens: a window into fungal evolution.</title>
        <authorList>
            <person name="Traeger S."/>
            <person name="Altegoer F."/>
            <person name="Freitag M."/>
            <person name="Gabaldon T."/>
            <person name="Kempken F."/>
            <person name="Kumar A."/>
            <person name="Marcet-Houben M."/>
            <person name="Poggeler S."/>
            <person name="Stajich J.E."/>
            <person name="Nowrousian M."/>
        </authorList>
    </citation>
    <scope>NUCLEOTIDE SEQUENCE [LARGE SCALE GENOMIC DNA]</scope>
    <source>
        <strain evidence="14">CBS 100304</strain>
        <tissue evidence="13">Vegetative mycelium</tissue>
    </source>
</reference>
<evidence type="ECO:0000313" key="13">
    <source>
        <dbReference type="EMBL" id="CCX06302.1"/>
    </source>
</evidence>
<dbReference type="PROSITE" id="PS50011">
    <property type="entry name" value="PROTEIN_KINASE_DOM"/>
    <property type="match status" value="1"/>
</dbReference>
<dbReference type="EC" id="2.7.11.1" evidence="3"/>
<comment type="subunit">
    <text evidence="2">Component of the EKC/KEOPS complex composed of at least BUD32, CGI121, GON7, KAE1 and PCC1; the whole complex dimerizes.</text>
</comment>
<evidence type="ECO:0000256" key="5">
    <source>
        <dbReference type="ARBA" id="ARBA00019973"/>
    </source>
</evidence>
<dbReference type="InterPro" id="IPR011009">
    <property type="entry name" value="Kinase-like_dom_sf"/>
</dbReference>
<dbReference type="InterPro" id="IPR001245">
    <property type="entry name" value="Ser-Thr/Tyr_kinase_cat_dom"/>
</dbReference>
<evidence type="ECO:0000256" key="3">
    <source>
        <dbReference type="ARBA" id="ARBA00012513"/>
    </source>
</evidence>
<comment type="function">
    <text evidence="1">Component of the EKC/KEOPS complex that is required for the formation of a threonylcarbamoyl group on adenosine at position 37 (t(6)A37) in tRNAs that read codons beginning with adenine. The complex is probably involved in the transfer of the threonylcarbamoyl moiety of threonylcarbamoyl-AMP (TC-AMP) to the N6 group of A37. BUD32 has ATPase activity in the context of the EKC/KEOPS complex and likely plays a supporting role to the catalytic subunit KAE1. The EKC/KEOPS complex also promotes both telomere uncapping and telomere elongation. The complex is required for efficient recruitment of transcriptional coactivators.</text>
</comment>
<comment type="catalytic activity">
    <reaction evidence="9">
        <text>L-seryl-[protein] + ATP = O-phospho-L-seryl-[protein] + ADP + H(+)</text>
        <dbReference type="Rhea" id="RHEA:17989"/>
        <dbReference type="Rhea" id="RHEA-COMP:9863"/>
        <dbReference type="Rhea" id="RHEA-COMP:11604"/>
        <dbReference type="ChEBI" id="CHEBI:15378"/>
        <dbReference type="ChEBI" id="CHEBI:29999"/>
        <dbReference type="ChEBI" id="CHEBI:30616"/>
        <dbReference type="ChEBI" id="CHEBI:83421"/>
        <dbReference type="ChEBI" id="CHEBI:456216"/>
        <dbReference type="EC" id="2.7.11.1"/>
    </reaction>
</comment>
<comment type="catalytic activity">
    <reaction evidence="8">
        <text>L-threonyl-[protein] + ATP = O-phospho-L-threonyl-[protein] + ADP + H(+)</text>
        <dbReference type="Rhea" id="RHEA:46608"/>
        <dbReference type="Rhea" id="RHEA-COMP:11060"/>
        <dbReference type="Rhea" id="RHEA-COMP:11605"/>
        <dbReference type="ChEBI" id="CHEBI:15378"/>
        <dbReference type="ChEBI" id="CHEBI:30013"/>
        <dbReference type="ChEBI" id="CHEBI:30616"/>
        <dbReference type="ChEBI" id="CHEBI:61977"/>
        <dbReference type="ChEBI" id="CHEBI:456216"/>
        <dbReference type="EC" id="2.7.11.1"/>
    </reaction>
</comment>
<dbReference type="Proteomes" id="UP000018144">
    <property type="component" value="Unassembled WGS sequence"/>
</dbReference>
<feature type="domain" description="Protein kinase" evidence="12">
    <location>
        <begin position="76"/>
        <end position="395"/>
    </location>
</feature>
<feature type="binding site" evidence="10">
    <location>
        <position position="108"/>
    </location>
    <ligand>
        <name>ATP</name>
        <dbReference type="ChEBI" id="CHEBI:30616"/>
    </ligand>
</feature>
<dbReference type="Gene3D" id="1.10.510.10">
    <property type="entry name" value="Transferase(Phosphotransferase) domain 1"/>
    <property type="match status" value="1"/>
</dbReference>
<dbReference type="PANTHER" id="PTHR44329">
    <property type="entry name" value="SERINE/THREONINE-PROTEIN KINASE TNNI3K-RELATED"/>
    <property type="match status" value="1"/>
</dbReference>
<sequence>MATQDRARPALTVTTASPPQNDTPPWTPIGVVPSDWNLLSSSFTSRATATSTEDQLTHIRRQALFAVPAAPHGVCTLSSTSLGAGAWASVVSGTLDNGATKSLVAIKKPTTAASNEILLSEAKILSYITSLGAHDSLVSFHGYNPATSEVVMSLVPGLTLRDYSRQCKSDRRFPRTEPVMGLRPWLTIAEQLAGAFTYLKEIGVVHGDVTWNNVIMREDGNGDNRIDSEVNNDKSGPTLTPVIIDFSSAHLSVPGYRPPAISATTTNFVAPEVLEAHLRGPITPPLSPADATTKHGQNHEAWPIPTFASDLYGLGMTLLSAAIGGEVYGNLGRYAAIYVRQGAPLDWVRNGDMAVVVGVRGTVTKTLRGCFGSKAEGRMEVEGLKTLVGEMMEGFEKK</sequence>
<dbReference type="PROSITE" id="PS00109">
    <property type="entry name" value="PROTEIN_KINASE_TYR"/>
    <property type="match status" value="1"/>
</dbReference>
<dbReference type="GO" id="GO:0004674">
    <property type="term" value="F:protein serine/threonine kinase activity"/>
    <property type="evidence" value="ECO:0007669"/>
    <property type="project" value="UniProtKB-EC"/>
</dbReference>
<dbReference type="EMBL" id="HF935285">
    <property type="protein sequence ID" value="CCX06302.1"/>
    <property type="molecule type" value="Genomic_DNA"/>
</dbReference>
<gene>
    <name evidence="13" type="ORF">PCON_05889</name>
</gene>
<evidence type="ECO:0000256" key="9">
    <source>
        <dbReference type="ARBA" id="ARBA00048679"/>
    </source>
</evidence>
<keyword evidence="14" id="KW-1185">Reference proteome</keyword>
<protein>
    <recommendedName>
        <fullName evidence="5">EKC/KEOPS complex subunit BUD32</fullName>
        <ecNumber evidence="3">2.7.11.1</ecNumber>
    </recommendedName>
    <alternativeName>
        <fullName evidence="6 7">Atypical Serine/threonine protein kinase BUD32</fullName>
    </alternativeName>
    <alternativeName>
        <fullName evidence="4">EKC/KEOPS complex subunit bud32</fullName>
    </alternativeName>
</protein>
<evidence type="ECO:0000256" key="10">
    <source>
        <dbReference type="PROSITE-ProRule" id="PRU10141"/>
    </source>
</evidence>
<dbReference type="PROSITE" id="PS00107">
    <property type="entry name" value="PROTEIN_KINASE_ATP"/>
    <property type="match status" value="1"/>
</dbReference>
<dbReference type="AlphaFoldDB" id="U4KWL6"/>
<dbReference type="InterPro" id="IPR008266">
    <property type="entry name" value="Tyr_kinase_AS"/>
</dbReference>
<dbReference type="Gene3D" id="3.30.200.20">
    <property type="entry name" value="Phosphorylase Kinase, domain 1"/>
    <property type="match status" value="1"/>
</dbReference>
<accession>U4KWL6</accession>
<dbReference type="Pfam" id="PF07714">
    <property type="entry name" value="PK_Tyr_Ser-Thr"/>
    <property type="match status" value="1"/>
</dbReference>
<evidence type="ECO:0000256" key="6">
    <source>
        <dbReference type="ARBA" id="ARBA00030980"/>
    </source>
</evidence>
<evidence type="ECO:0000313" key="14">
    <source>
        <dbReference type="Proteomes" id="UP000018144"/>
    </source>
</evidence>
<organism evidence="13 14">
    <name type="scientific">Pyronema omphalodes (strain CBS 100304)</name>
    <name type="common">Pyronema confluens</name>
    <dbReference type="NCBI Taxonomy" id="1076935"/>
    <lineage>
        <taxon>Eukaryota</taxon>
        <taxon>Fungi</taxon>
        <taxon>Dikarya</taxon>
        <taxon>Ascomycota</taxon>
        <taxon>Pezizomycotina</taxon>
        <taxon>Pezizomycetes</taxon>
        <taxon>Pezizales</taxon>
        <taxon>Pyronemataceae</taxon>
        <taxon>Pyronema</taxon>
    </lineage>
</organism>
<evidence type="ECO:0000259" key="12">
    <source>
        <dbReference type="PROSITE" id="PS50011"/>
    </source>
</evidence>
<proteinExistence type="predicted"/>
<dbReference type="GO" id="GO:0005524">
    <property type="term" value="F:ATP binding"/>
    <property type="evidence" value="ECO:0007669"/>
    <property type="project" value="UniProtKB-UniRule"/>
</dbReference>
<dbReference type="InterPro" id="IPR017441">
    <property type="entry name" value="Protein_kinase_ATP_BS"/>
</dbReference>
<evidence type="ECO:0000256" key="4">
    <source>
        <dbReference type="ARBA" id="ARBA00013948"/>
    </source>
</evidence>
<dbReference type="OrthoDB" id="626167at2759"/>
<evidence type="ECO:0000256" key="11">
    <source>
        <dbReference type="SAM" id="MobiDB-lite"/>
    </source>
</evidence>
<keyword evidence="13" id="KW-0808">Transferase</keyword>
<evidence type="ECO:0000256" key="1">
    <source>
        <dbReference type="ARBA" id="ARBA00003747"/>
    </source>
</evidence>
<keyword evidence="10" id="KW-0067">ATP-binding</keyword>
<feature type="region of interest" description="Disordered" evidence="11">
    <location>
        <begin position="1"/>
        <end position="25"/>
    </location>
</feature>
<dbReference type="eggNOG" id="KOG0581">
    <property type="taxonomic scope" value="Eukaryota"/>
</dbReference>
<dbReference type="SUPFAM" id="SSF56112">
    <property type="entry name" value="Protein kinase-like (PK-like)"/>
    <property type="match status" value="1"/>
</dbReference>
<evidence type="ECO:0000256" key="2">
    <source>
        <dbReference type="ARBA" id="ARBA00011534"/>
    </source>
</evidence>
<dbReference type="STRING" id="1076935.U4KWL6"/>
<evidence type="ECO:0000256" key="7">
    <source>
        <dbReference type="ARBA" id="ARBA00033194"/>
    </source>
</evidence>
<dbReference type="InterPro" id="IPR000719">
    <property type="entry name" value="Prot_kinase_dom"/>
</dbReference>
<keyword evidence="13" id="KW-0418">Kinase</keyword>
<evidence type="ECO:0000256" key="8">
    <source>
        <dbReference type="ARBA" id="ARBA00047899"/>
    </source>
</evidence>